<dbReference type="PROSITE" id="PS50048">
    <property type="entry name" value="ZN2_CY6_FUNGAL_2"/>
    <property type="match status" value="1"/>
</dbReference>
<dbReference type="PANTHER" id="PTHR47431:SF4">
    <property type="entry name" value="ZN(II)2CYS6 TRANSCRIPTION FACTOR (EUROFUNG)"/>
    <property type="match status" value="1"/>
</dbReference>
<evidence type="ECO:0000256" key="3">
    <source>
        <dbReference type="SAM" id="MobiDB-lite"/>
    </source>
</evidence>
<feature type="region of interest" description="Disordered" evidence="3">
    <location>
        <begin position="88"/>
        <end position="114"/>
    </location>
</feature>
<evidence type="ECO:0000313" key="5">
    <source>
        <dbReference type="EMBL" id="TVY34088.1"/>
    </source>
</evidence>
<sequence length="437" mass="49419">MSQNTYEMQLPRDGEQNMSMFFDFGTAQELGDFQPSTTTQNQETASRGGIRVSLACIPCRSRHVKCGAEKPNCSRCLQDNKPCFYAKSRRGMRDRNAPRNKSPQGGKVSPVLGPQIRDHNAMGYAIGTSSSGSYTGLSSETSQSPSSSSLKSASPARLIDLYYNFFYKAHPFVLPRYYFFNRLENDPESLKHLRAVIQYIGSLYAPDIPSAEHKELALSQLDPPNMPPNGFTVQTLLLIAIVFHCDDEIDRAREVLDRAIYLALELRMNSREFATIERDPVLAESWRRTYWGLFVTDSMIAGITRAPSFILYTVTADVELPCEHHDYASGVIPRARIFAEYDDRDFEDETPIFSSFTYLVDLCRIIGSLLNLDQLSMKDREPAVANADAMLVNWRLHLPPEKRGVIDKDEQVDELLFQAQGLLQVLLVLIHRPLSRL</sequence>
<dbReference type="CDD" id="cd12148">
    <property type="entry name" value="fungal_TF_MHR"/>
    <property type="match status" value="1"/>
</dbReference>
<organism evidence="5 6">
    <name type="scientific">Lachnellula subtilissima</name>
    <dbReference type="NCBI Taxonomy" id="602034"/>
    <lineage>
        <taxon>Eukaryota</taxon>
        <taxon>Fungi</taxon>
        <taxon>Dikarya</taxon>
        <taxon>Ascomycota</taxon>
        <taxon>Pezizomycotina</taxon>
        <taxon>Leotiomycetes</taxon>
        <taxon>Helotiales</taxon>
        <taxon>Lachnaceae</taxon>
        <taxon>Lachnellula</taxon>
    </lineage>
</organism>
<feature type="non-terminal residue" evidence="5">
    <location>
        <position position="437"/>
    </location>
</feature>
<keyword evidence="6" id="KW-1185">Reference proteome</keyword>
<gene>
    <name evidence="5" type="ORF">LSUB1_G007406</name>
</gene>
<dbReference type="SMART" id="SM00066">
    <property type="entry name" value="GAL4"/>
    <property type="match status" value="1"/>
</dbReference>
<dbReference type="GO" id="GO:0000981">
    <property type="term" value="F:DNA-binding transcription factor activity, RNA polymerase II-specific"/>
    <property type="evidence" value="ECO:0007669"/>
    <property type="project" value="InterPro"/>
</dbReference>
<keyword evidence="1" id="KW-0479">Metal-binding</keyword>
<dbReference type="PANTHER" id="PTHR47431">
    <property type="entry name" value="ZN(II)2CYS6 TRANSCRIPTION FACTOR (EUROFUNG)-RELATED"/>
    <property type="match status" value="1"/>
</dbReference>
<proteinExistence type="predicted"/>
<dbReference type="AlphaFoldDB" id="A0A8H8U549"/>
<evidence type="ECO:0000256" key="1">
    <source>
        <dbReference type="ARBA" id="ARBA00022723"/>
    </source>
</evidence>
<dbReference type="EMBL" id="QGMJ01000696">
    <property type="protein sequence ID" value="TVY34088.1"/>
    <property type="molecule type" value="Genomic_DNA"/>
</dbReference>
<dbReference type="GO" id="GO:0003677">
    <property type="term" value="F:DNA binding"/>
    <property type="evidence" value="ECO:0007669"/>
    <property type="project" value="InterPro"/>
</dbReference>
<dbReference type="InterPro" id="IPR007219">
    <property type="entry name" value="XnlR_reg_dom"/>
</dbReference>
<dbReference type="Pfam" id="PF04082">
    <property type="entry name" value="Fungal_trans"/>
    <property type="match status" value="1"/>
</dbReference>
<dbReference type="Proteomes" id="UP000462212">
    <property type="component" value="Unassembled WGS sequence"/>
</dbReference>
<evidence type="ECO:0000256" key="2">
    <source>
        <dbReference type="ARBA" id="ARBA00023242"/>
    </source>
</evidence>
<dbReference type="OrthoDB" id="2399539at2759"/>
<evidence type="ECO:0000259" key="4">
    <source>
        <dbReference type="PROSITE" id="PS50048"/>
    </source>
</evidence>
<protein>
    <submittedName>
        <fullName evidence="5">Putative transcriptional regulatory protein</fullName>
    </submittedName>
</protein>
<evidence type="ECO:0000313" key="6">
    <source>
        <dbReference type="Proteomes" id="UP000462212"/>
    </source>
</evidence>
<keyword evidence="2" id="KW-0539">Nucleus</keyword>
<dbReference type="InterPro" id="IPR001138">
    <property type="entry name" value="Zn2Cys6_DnaBD"/>
</dbReference>
<dbReference type="GO" id="GO:0006351">
    <property type="term" value="P:DNA-templated transcription"/>
    <property type="evidence" value="ECO:0007669"/>
    <property type="project" value="InterPro"/>
</dbReference>
<dbReference type="InterPro" id="IPR036864">
    <property type="entry name" value="Zn2-C6_fun-type_DNA-bd_sf"/>
</dbReference>
<dbReference type="PRINTS" id="PR00755">
    <property type="entry name" value="AFLATOXINBRP"/>
</dbReference>
<dbReference type="SUPFAM" id="SSF57701">
    <property type="entry name" value="Zn2/Cys6 DNA-binding domain"/>
    <property type="match status" value="1"/>
</dbReference>
<dbReference type="CDD" id="cd00067">
    <property type="entry name" value="GAL4"/>
    <property type="match status" value="1"/>
</dbReference>
<comment type="caution">
    <text evidence="5">The sequence shown here is derived from an EMBL/GenBank/DDBJ whole genome shotgun (WGS) entry which is preliminary data.</text>
</comment>
<dbReference type="GO" id="GO:0008270">
    <property type="term" value="F:zinc ion binding"/>
    <property type="evidence" value="ECO:0007669"/>
    <property type="project" value="InterPro"/>
</dbReference>
<dbReference type="Gene3D" id="4.10.240.10">
    <property type="entry name" value="Zn(2)-C6 fungal-type DNA-binding domain"/>
    <property type="match status" value="1"/>
</dbReference>
<feature type="domain" description="Zn(2)-C6 fungal-type" evidence="4">
    <location>
        <begin position="55"/>
        <end position="85"/>
    </location>
</feature>
<accession>A0A8H8U549</accession>
<name>A0A8H8U549_9HELO</name>
<dbReference type="PROSITE" id="PS00463">
    <property type="entry name" value="ZN2_CY6_FUNGAL_1"/>
    <property type="match status" value="1"/>
</dbReference>
<reference evidence="5 6" key="1">
    <citation type="submission" date="2018-05" db="EMBL/GenBank/DDBJ databases">
        <title>Genome sequencing and assembly of the regulated plant pathogen Lachnellula willkommii and related sister species for the development of diagnostic species identification markers.</title>
        <authorList>
            <person name="Giroux E."/>
            <person name="Bilodeau G."/>
        </authorList>
    </citation>
    <scope>NUCLEOTIDE SEQUENCE [LARGE SCALE GENOMIC DNA]</scope>
    <source>
        <strain evidence="5 6">CBS 197.66</strain>
    </source>
</reference>
<dbReference type="Pfam" id="PF00172">
    <property type="entry name" value="Zn_clus"/>
    <property type="match status" value="1"/>
</dbReference>